<accession>A0A098BGF7</accession>
<organism evidence="2 3">
    <name type="scientific">Rhodococcus ruber</name>
    <dbReference type="NCBI Taxonomy" id="1830"/>
    <lineage>
        <taxon>Bacteria</taxon>
        <taxon>Bacillati</taxon>
        <taxon>Actinomycetota</taxon>
        <taxon>Actinomycetes</taxon>
        <taxon>Mycobacteriales</taxon>
        <taxon>Nocardiaceae</taxon>
        <taxon>Rhodococcus</taxon>
    </lineage>
</organism>
<protein>
    <submittedName>
        <fullName evidence="2">Uncharacterized protein</fullName>
    </submittedName>
</protein>
<evidence type="ECO:0000256" key="1">
    <source>
        <dbReference type="SAM" id="MobiDB-lite"/>
    </source>
</evidence>
<proteinExistence type="predicted"/>
<reference evidence="2 3" key="1">
    <citation type="journal article" date="2014" name="Genome Announc.">
        <title>Draft Genome Sequence of Propane- and Butane-Oxidizing Actinobacterium Rhodococcus ruber IEGM 231.</title>
        <authorList>
            <person name="Ivshina I.B."/>
            <person name="Kuyukina M.S."/>
            <person name="Krivoruchko A.V."/>
            <person name="Barbe V."/>
            <person name="Fischer C."/>
        </authorList>
    </citation>
    <scope>NUCLEOTIDE SEQUENCE [LARGE SCALE GENOMIC DNA]</scope>
</reference>
<dbReference type="AlphaFoldDB" id="A0A098BGF7"/>
<evidence type="ECO:0000313" key="2">
    <source>
        <dbReference type="EMBL" id="CDZ87315.1"/>
    </source>
</evidence>
<feature type="compositionally biased region" description="Basic and acidic residues" evidence="1">
    <location>
        <begin position="138"/>
        <end position="152"/>
    </location>
</feature>
<dbReference type="Proteomes" id="UP000042997">
    <property type="component" value="Unassembled WGS sequence"/>
</dbReference>
<gene>
    <name evidence="2" type="ORF">RHRU231_230143</name>
</gene>
<evidence type="ECO:0000313" key="3">
    <source>
        <dbReference type="Proteomes" id="UP000042997"/>
    </source>
</evidence>
<dbReference type="EMBL" id="CCSD01000032">
    <property type="protein sequence ID" value="CDZ87315.1"/>
    <property type="molecule type" value="Genomic_DNA"/>
</dbReference>
<name>A0A098BGF7_9NOCA</name>
<sequence length="152" mass="16503">MPRDSRTTAAVASPVPRLGNLVRDRSRVRPGRPVVFGICAVGLRGCGSTLHAAHSLSSTCRHEDPARPEIFGPVAGSDVAVIERATVERPRRGIPLRDPECDVPHSIRIRHGILFPSGHGVFDTGRTEAQFSNPRLPSHVDRRRDTPPGESV</sequence>
<feature type="region of interest" description="Disordered" evidence="1">
    <location>
        <begin position="124"/>
        <end position="152"/>
    </location>
</feature>